<dbReference type="KEGG" id="amuc:Pan181_49140"/>
<keyword evidence="4" id="KW-0482">Metalloprotease</keyword>
<dbReference type="EC" id="3.4.11.9" evidence="7"/>
<protein>
    <submittedName>
        <fullName evidence="7">Xaa-Pro aminopeptidase 1</fullName>
        <ecNumber evidence="7">3.4.11.9</ecNumber>
    </submittedName>
</protein>
<evidence type="ECO:0000256" key="3">
    <source>
        <dbReference type="ARBA" id="ARBA00022801"/>
    </source>
</evidence>
<evidence type="ECO:0000259" key="6">
    <source>
        <dbReference type="Pfam" id="PF00557"/>
    </source>
</evidence>
<dbReference type="Proteomes" id="UP000315750">
    <property type="component" value="Chromosome"/>
</dbReference>
<evidence type="ECO:0000313" key="7">
    <source>
        <dbReference type="EMBL" id="QDU58674.1"/>
    </source>
</evidence>
<dbReference type="SUPFAM" id="SSF55920">
    <property type="entry name" value="Creatinase/aminopeptidase"/>
    <property type="match status" value="1"/>
</dbReference>
<dbReference type="PANTHER" id="PTHR46112">
    <property type="entry name" value="AMINOPEPTIDASE"/>
    <property type="match status" value="1"/>
</dbReference>
<comment type="similarity">
    <text evidence="5">Belongs to the peptidase M24B family.</text>
</comment>
<proteinExistence type="inferred from homology"/>
<evidence type="ECO:0000313" key="8">
    <source>
        <dbReference type="Proteomes" id="UP000315750"/>
    </source>
</evidence>
<keyword evidence="7" id="KW-0031">Aminopeptidase</keyword>
<dbReference type="RefSeq" id="WP_145250982.1">
    <property type="nucleotide sequence ID" value="NZ_CP036278.1"/>
</dbReference>
<name>A0A518AVC1_9BACT</name>
<dbReference type="Gene3D" id="3.90.230.10">
    <property type="entry name" value="Creatinase/methionine aminopeptidase superfamily"/>
    <property type="match status" value="1"/>
</dbReference>
<dbReference type="InterPro" id="IPR050659">
    <property type="entry name" value="Peptidase_M24B"/>
</dbReference>
<evidence type="ECO:0000256" key="5">
    <source>
        <dbReference type="RuleBase" id="RU000590"/>
    </source>
</evidence>
<dbReference type="EMBL" id="CP036278">
    <property type="protein sequence ID" value="QDU58674.1"/>
    <property type="molecule type" value="Genomic_DNA"/>
</dbReference>
<organism evidence="7 8">
    <name type="scientific">Aeoliella mucimassa</name>
    <dbReference type="NCBI Taxonomy" id="2527972"/>
    <lineage>
        <taxon>Bacteria</taxon>
        <taxon>Pseudomonadati</taxon>
        <taxon>Planctomycetota</taxon>
        <taxon>Planctomycetia</taxon>
        <taxon>Pirellulales</taxon>
        <taxon>Lacipirellulaceae</taxon>
        <taxon>Aeoliella</taxon>
    </lineage>
</organism>
<reference evidence="7 8" key="1">
    <citation type="submission" date="2019-02" db="EMBL/GenBank/DDBJ databases">
        <title>Deep-cultivation of Planctomycetes and their phenomic and genomic characterization uncovers novel biology.</title>
        <authorList>
            <person name="Wiegand S."/>
            <person name="Jogler M."/>
            <person name="Boedeker C."/>
            <person name="Pinto D."/>
            <person name="Vollmers J."/>
            <person name="Rivas-Marin E."/>
            <person name="Kohn T."/>
            <person name="Peeters S.H."/>
            <person name="Heuer A."/>
            <person name="Rast P."/>
            <person name="Oberbeckmann S."/>
            <person name="Bunk B."/>
            <person name="Jeske O."/>
            <person name="Meyerdierks A."/>
            <person name="Storesund J.E."/>
            <person name="Kallscheuer N."/>
            <person name="Luecker S."/>
            <person name="Lage O.M."/>
            <person name="Pohl T."/>
            <person name="Merkel B.J."/>
            <person name="Hornburger P."/>
            <person name="Mueller R.-W."/>
            <person name="Bruemmer F."/>
            <person name="Labrenz M."/>
            <person name="Spormann A.M."/>
            <person name="Op den Camp H."/>
            <person name="Overmann J."/>
            <person name="Amann R."/>
            <person name="Jetten M.S.M."/>
            <person name="Mascher T."/>
            <person name="Medema M.H."/>
            <person name="Devos D.P."/>
            <person name="Kaster A.-K."/>
            <person name="Ovreas L."/>
            <person name="Rohde M."/>
            <person name="Galperin M.Y."/>
            <person name="Jogler C."/>
        </authorList>
    </citation>
    <scope>NUCLEOTIDE SEQUENCE [LARGE SCALE GENOMIC DNA]</scope>
    <source>
        <strain evidence="7 8">Pan181</strain>
    </source>
</reference>
<dbReference type="GO" id="GO:0004177">
    <property type="term" value="F:aminopeptidase activity"/>
    <property type="evidence" value="ECO:0007669"/>
    <property type="project" value="UniProtKB-KW"/>
</dbReference>
<dbReference type="AlphaFoldDB" id="A0A518AVC1"/>
<dbReference type="GO" id="GO:0046872">
    <property type="term" value="F:metal ion binding"/>
    <property type="evidence" value="ECO:0007669"/>
    <property type="project" value="UniProtKB-KW"/>
</dbReference>
<dbReference type="InterPro" id="IPR036005">
    <property type="entry name" value="Creatinase/aminopeptidase-like"/>
</dbReference>
<feature type="domain" description="Peptidase M24" evidence="6">
    <location>
        <begin position="141"/>
        <end position="368"/>
    </location>
</feature>
<gene>
    <name evidence="7" type="primary">pepPI</name>
    <name evidence="7" type="ORF">Pan181_49140</name>
</gene>
<dbReference type="PROSITE" id="PS00491">
    <property type="entry name" value="PROLINE_PEPTIDASE"/>
    <property type="match status" value="1"/>
</dbReference>
<sequence length="387" mass="41614">MPDTVTLLAGVPDTNRTLFHQIRFAVGDAAAYLGNLPPEGKSLLIIRDLEMQRARAHAQADQVACPADFSPAGGLSGDRDVATAQAVVELLTQRGVKQVKTDRSLPFLFAAKLLQAGIEVNLDDDLGVKSRRVKSADEIAALEHAQQITGQVMTKACRWIATADVDSQGQLLQEGQILTSERVRRQITSWLIDLGFANPHDSIVASLPHVADCHHKGTGPIRTGCPVVVDIFPLDTESHYNGDCTRTVVHGTASEEFIRMHAAVQAAKQAAIDALKPGTTGDAVHQATVASLAEHGYRYVPASEERELETPVMNHGTGHGIGLDVHEPILLSTDGEEILAGEVFTVEPGLYSSVHGGVRIEDMVHVTADGPVTLSPLYEGYDWLEVE</sequence>
<dbReference type="PANTHER" id="PTHR46112:SF3">
    <property type="entry name" value="AMINOPEPTIDASE YPDF"/>
    <property type="match status" value="1"/>
</dbReference>
<keyword evidence="2 5" id="KW-0479">Metal-binding</keyword>
<evidence type="ECO:0000256" key="4">
    <source>
        <dbReference type="ARBA" id="ARBA00023049"/>
    </source>
</evidence>
<accession>A0A518AVC1</accession>
<dbReference type="OrthoDB" id="9806388at2"/>
<dbReference type="InterPro" id="IPR000994">
    <property type="entry name" value="Pept_M24"/>
</dbReference>
<evidence type="ECO:0000256" key="2">
    <source>
        <dbReference type="ARBA" id="ARBA00022723"/>
    </source>
</evidence>
<dbReference type="InterPro" id="IPR001131">
    <property type="entry name" value="Peptidase_M24B_aminopep-P_CS"/>
</dbReference>
<keyword evidence="3 7" id="KW-0378">Hydrolase</keyword>
<keyword evidence="1" id="KW-0645">Protease</keyword>
<dbReference type="GO" id="GO:0008237">
    <property type="term" value="F:metallopeptidase activity"/>
    <property type="evidence" value="ECO:0007669"/>
    <property type="project" value="UniProtKB-KW"/>
</dbReference>
<keyword evidence="8" id="KW-1185">Reference proteome</keyword>
<dbReference type="GO" id="GO:0006508">
    <property type="term" value="P:proteolysis"/>
    <property type="evidence" value="ECO:0007669"/>
    <property type="project" value="UniProtKB-KW"/>
</dbReference>
<dbReference type="Pfam" id="PF00557">
    <property type="entry name" value="Peptidase_M24"/>
    <property type="match status" value="1"/>
</dbReference>
<evidence type="ECO:0000256" key="1">
    <source>
        <dbReference type="ARBA" id="ARBA00022670"/>
    </source>
</evidence>